<sequence length="197" mass="21711">MAKTSAVSHFVAVSDLSKPATEQEGILVEVSATGGDSKKNRAKALDIVQEMWEKEEIDVNRFPDGLTQDHIFYVPSDSPKVKSNKAVSDSQELLPIVQGAQEIIQLTKLQLEVQDASEQAEQYVPIIKVVLERSRPLTSEEKELAKDKKYGKTIEKLGSVVAAQEEFQETCTGNGSLVLNAIAWQLDKGIDSQVDRN</sequence>
<keyword evidence="2" id="KW-1185">Reference proteome</keyword>
<proteinExistence type="predicted"/>
<gene>
    <name evidence="1" type="ORF">I4641_08285</name>
</gene>
<comment type="caution">
    <text evidence="1">The sequence shown here is derived from an EMBL/GenBank/DDBJ whole genome shotgun (WGS) entry which is preliminary data.</text>
</comment>
<evidence type="ECO:0000313" key="1">
    <source>
        <dbReference type="EMBL" id="MCC0176976.1"/>
    </source>
</evidence>
<dbReference type="RefSeq" id="WP_229640012.1">
    <property type="nucleotide sequence ID" value="NZ_JADWDC010000015.1"/>
</dbReference>
<name>A0A964BQI8_9CYAN</name>
<dbReference type="AlphaFoldDB" id="A0A964BQI8"/>
<protein>
    <submittedName>
        <fullName evidence="1">Uncharacterized protein</fullName>
    </submittedName>
</protein>
<dbReference type="Proteomes" id="UP000729733">
    <property type="component" value="Unassembled WGS sequence"/>
</dbReference>
<organism evidence="1 2">
    <name type="scientific">Waterburya agarophytonicola KI4</name>
    <dbReference type="NCBI Taxonomy" id="2874699"/>
    <lineage>
        <taxon>Bacteria</taxon>
        <taxon>Bacillati</taxon>
        <taxon>Cyanobacteriota</taxon>
        <taxon>Cyanophyceae</taxon>
        <taxon>Pleurocapsales</taxon>
        <taxon>Hyellaceae</taxon>
        <taxon>Waterburya</taxon>
        <taxon>Waterburya agarophytonicola</taxon>
    </lineage>
</organism>
<reference evidence="1" key="1">
    <citation type="journal article" date="2021" name="Antonie Van Leeuwenhoek">
        <title>Draft genome and description of Waterburya agarophytonicola gen. nov. sp. nov. (Pleurocapsales, Cyanobacteria): a seaweed symbiont.</title>
        <authorList>
            <person name="Bonthond G."/>
            <person name="Shalygin S."/>
            <person name="Bayer T."/>
            <person name="Weinberger F."/>
        </authorList>
    </citation>
    <scope>NUCLEOTIDE SEQUENCE</scope>
    <source>
        <strain evidence="1">KI4</strain>
    </source>
</reference>
<dbReference type="EMBL" id="JADWDC010000015">
    <property type="protein sequence ID" value="MCC0176976.1"/>
    <property type="molecule type" value="Genomic_DNA"/>
</dbReference>
<evidence type="ECO:0000313" key="2">
    <source>
        <dbReference type="Proteomes" id="UP000729733"/>
    </source>
</evidence>
<accession>A0A964BQI8</accession>